<dbReference type="GO" id="GO:0003677">
    <property type="term" value="F:DNA binding"/>
    <property type="evidence" value="ECO:0007669"/>
    <property type="project" value="UniProtKB-KW"/>
</dbReference>
<evidence type="ECO:0000313" key="6">
    <source>
        <dbReference type="Proteomes" id="UP000000739"/>
    </source>
</evidence>
<dbReference type="Pfam" id="PF00589">
    <property type="entry name" value="Phage_integrase"/>
    <property type="match status" value="1"/>
</dbReference>
<sequence>MAIMQECPVCRTKQSNKKRVCKCGEDLNKAKRSKRVRYWIAYRLPGGKQRREAVGFSIEDARAAEGKRKAEKKENPRVLKKSPEETMTFEDLAKWYLALPKVNGLKSFWRIEMNLKTFNETFGKTKIKNIMAVDLEKFQVDGLAQGFKKRTRGSKEEKKEGGASQPASQAYIDQILTVARTMINRAFDSDIVSGETVKVFRRVKNLQGGNANARDRVLTHDEFEKIMANLPAHAKPIIATAYYTGMRSGEIFPLTWDRVDLKERVIRLEAADTKDKEPRVVPICNELYEVLSGLPRAIHTDNVFLRYGEPIKKLRNSLKEAAKKAGIPFGRKVKNGFTFHDFRHTFNTNMRRAGVPESVIMKITGHSTRAMFDRYNTVDADDAKNAVNIMSSFLQPVDQNVDLESKKG</sequence>
<comment type="similarity">
    <text evidence="1">Belongs to the 'phage' integrase family.</text>
</comment>
<dbReference type="HOGENOM" id="CLU_027562_17_7_7"/>
<keyword evidence="6" id="KW-1185">Reference proteome</keyword>
<name>B8FEB5_DESAL</name>
<dbReference type="InterPro" id="IPR013762">
    <property type="entry name" value="Integrase-like_cat_sf"/>
</dbReference>
<dbReference type="InterPro" id="IPR010998">
    <property type="entry name" value="Integrase_recombinase_N"/>
</dbReference>
<gene>
    <name evidence="5" type="ordered locus">Dalk_5226</name>
</gene>
<accession>B8FEB5</accession>
<evidence type="ECO:0000313" key="5">
    <source>
        <dbReference type="EMBL" id="ACL06896.1"/>
    </source>
</evidence>
<evidence type="ECO:0000256" key="3">
    <source>
        <dbReference type="ARBA" id="ARBA00023172"/>
    </source>
</evidence>
<dbReference type="InterPro" id="IPR011010">
    <property type="entry name" value="DNA_brk_join_enz"/>
</dbReference>
<dbReference type="InterPro" id="IPR050090">
    <property type="entry name" value="Tyrosine_recombinase_XerCD"/>
</dbReference>
<keyword evidence="3" id="KW-0233">DNA recombination</keyword>
<protein>
    <submittedName>
        <fullName evidence="5">Integrase family protein</fullName>
    </submittedName>
</protein>
<keyword evidence="2" id="KW-0238">DNA-binding</keyword>
<evidence type="ECO:0000256" key="2">
    <source>
        <dbReference type="ARBA" id="ARBA00023125"/>
    </source>
</evidence>
<dbReference type="InterPro" id="IPR002104">
    <property type="entry name" value="Integrase_catalytic"/>
</dbReference>
<dbReference type="PANTHER" id="PTHR30349">
    <property type="entry name" value="PHAGE INTEGRASE-RELATED"/>
    <property type="match status" value="1"/>
</dbReference>
<dbReference type="Proteomes" id="UP000000739">
    <property type="component" value="Chromosome"/>
</dbReference>
<dbReference type="PROSITE" id="PS51898">
    <property type="entry name" value="TYR_RECOMBINASE"/>
    <property type="match status" value="1"/>
</dbReference>
<dbReference type="KEGG" id="dal:Dalk_5226"/>
<dbReference type="CDD" id="cd00796">
    <property type="entry name" value="INT_Rci_Hp1_C"/>
    <property type="match status" value="1"/>
</dbReference>
<dbReference type="RefSeq" id="WP_015949932.1">
    <property type="nucleotide sequence ID" value="NC_011768.1"/>
</dbReference>
<evidence type="ECO:0000259" key="4">
    <source>
        <dbReference type="PROSITE" id="PS51898"/>
    </source>
</evidence>
<evidence type="ECO:0000256" key="1">
    <source>
        <dbReference type="ARBA" id="ARBA00008857"/>
    </source>
</evidence>
<reference evidence="5 6" key="1">
    <citation type="journal article" date="2012" name="Environ. Microbiol.">
        <title>The genome sequence of Desulfatibacillum alkenivorans AK-01: a blueprint for anaerobic alkane oxidation.</title>
        <authorList>
            <person name="Callaghan A.V."/>
            <person name="Morris B.E."/>
            <person name="Pereira I.A."/>
            <person name="McInerney M.J."/>
            <person name="Austin R.N."/>
            <person name="Groves J.T."/>
            <person name="Kukor J.J."/>
            <person name="Suflita J.M."/>
            <person name="Young L.Y."/>
            <person name="Zylstra G.J."/>
            <person name="Wawrik B."/>
        </authorList>
    </citation>
    <scope>NUCLEOTIDE SEQUENCE [LARGE SCALE GENOMIC DNA]</scope>
    <source>
        <strain evidence="5 6">AK-01</strain>
    </source>
</reference>
<dbReference type="eggNOG" id="COG0582">
    <property type="taxonomic scope" value="Bacteria"/>
</dbReference>
<dbReference type="PANTHER" id="PTHR30349:SF64">
    <property type="entry name" value="PROPHAGE INTEGRASE INTD-RELATED"/>
    <property type="match status" value="1"/>
</dbReference>
<dbReference type="EMBL" id="CP001322">
    <property type="protein sequence ID" value="ACL06896.1"/>
    <property type="molecule type" value="Genomic_DNA"/>
</dbReference>
<dbReference type="Gene3D" id="1.10.150.130">
    <property type="match status" value="1"/>
</dbReference>
<dbReference type="SUPFAM" id="SSF56349">
    <property type="entry name" value="DNA breaking-rejoining enzymes"/>
    <property type="match status" value="1"/>
</dbReference>
<dbReference type="GO" id="GO:0015074">
    <property type="term" value="P:DNA integration"/>
    <property type="evidence" value="ECO:0007669"/>
    <property type="project" value="InterPro"/>
</dbReference>
<organism evidence="5 6">
    <name type="scientific">Desulfatibacillum aliphaticivorans</name>
    <dbReference type="NCBI Taxonomy" id="218208"/>
    <lineage>
        <taxon>Bacteria</taxon>
        <taxon>Pseudomonadati</taxon>
        <taxon>Thermodesulfobacteriota</taxon>
        <taxon>Desulfobacteria</taxon>
        <taxon>Desulfobacterales</taxon>
        <taxon>Desulfatibacillaceae</taxon>
        <taxon>Desulfatibacillum</taxon>
    </lineage>
</organism>
<feature type="domain" description="Tyr recombinase" evidence="4">
    <location>
        <begin position="213"/>
        <end position="388"/>
    </location>
</feature>
<dbReference type="Gene3D" id="1.10.443.10">
    <property type="entry name" value="Intergrase catalytic core"/>
    <property type="match status" value="1"/>
</dbReference>
<dbReference type="AlphaFoldDB" id="B8FEB5"/>
<proteinExistence type="inferred from homology"/>
<dbReference type="GO" id="GO:0006310">
    <property type="term" value="P:DNA recombination"/>
    <property type="evidence" value="ECO:0007669"/>
    <property type="project" value="UniProtKB-KW"/>
</dbReference>